<dbReference type="InterPro" id="IPR036388">
    <property type="entry name" value="WH-like_DNA-bd_sf"/>
</dbReference>
<dbReference type="PANTHER" id="PTHR30346">
    <property type="entry name" value="TRANSCRIPTIONAL DUAL REGULATOR HCAR-RELATED"/>
    <property type="match status" value="1"/>
</dbReference>
<dbReference type="InterPro" id="IPR005119">
    <property type="entry name" value="LysR_subst-bd"/>
</dbReference>
<dbReference type="GO" id="GO:0032993">
    <property type="term" value="C:protein-DNA complex"/>
    <property type="evidence" value="ECO:0007669"/>
    <property type="project" value="TreeGrafter"/>
</dbReference>
<dbReference type="Gene3D" id="1.10.10.10">
    <property type="entry name" value="Winged helix-like DNA-binding domain superfamily/Winged helix DNA-binding domain"/>
    <property type="match status" value="1"/>
</dbReference>
<dbReference type="EMBL" id="VWSE01000010">
    <property type="protein sequence ID" value="KAB0285248.1"/>
    <property type="molecule type" value="Genomic_DNA"/>
</dbReference>
<comment type="caution">
    <text evidence="6">The sequence shown here is derived from an EMBL/GenBank/DDBJ whole genome shotgun (WGS) entry which is preliminary data.</text>
</comment>
<reference evidence="6 7" key="1">
    <citation type="submission" date="2019-09" db="EMBL/GenBank/DDBJ databases">
        <title>Whole genome sequence of Vibrio fortis.</title>
        <authorList>
            <person name="Das S.K."/>
        </authorList>
    </citation>
    <scope>NUCLEOTIDE SEQUENCE [LARGE SCALE GENOMIC DNA]</scope>
    <source>
        <strain evidence="6 7">AN60</strain>
    </source>
</reference>
<dbReference type="SUPFAM" id="SSF46785">
    <property type="entry name" value="Winged helix' DNA-binding domain"/>
    <property type="match status" value="1"/>
</dbReference>
<keyword evidence="4" id="KW-0804">Transcription</keyword>
<dbReference type="FunFam" id="1.10.10.10:FF:000001">
    <property type="entry name" value="LysR family transcriptional regulator"/>
    <property type="match status" value="1"/>
</dbReference>
<dbReference type="CDD" id="cd08414">
    <property type="entry name" value="PBP2_LTTR_aromatics_like"/>
    <property type="match status" value="1"/>
</dbReference>
<dbReference type="RefSeq" id="WP_150872960.1">
    <property type="nucleotide sequence ID" value="NZ_VWSE01000010.1"/>
</dbReference>
<keyword evidence="2" id="KW-0805">Transcription regulation</keyword>
<organism evidence="6 7">
    <name type="scientific">Vibrio fortis</name>
    <dbReference type="NCBI Taxonomy" id="212667"/>
    <lineage>
        <taxon>Bacteria</taxon>
        <taxon>Pseudomonadati</taxon>
        <taxon>Pseudomonadota</taxon>
        <taxon>Gammaproteobacteria</taxon>
        <taxon>Vibrionales</taxon>
        <taxon>Vibrionaceae</taxon>
        <taxon>Vibrio</taxon>
    </lineage>
</organism>
<comment type="similarity">
    <text evidence="1">Belongs to the LysR transcriptional regulatory family.</text>
</comment>
<dbReference type="PROSITE" id="PS50931">
    <property type="entry name" value="HTH_LYSR"/>
    <property type="match status" value="1"/>
</dbReference>
<accession>A0A5N3QSX0</accession>
<evidence type="ECO:0000256" key="1">
    <source>
        <dbReference type="ARBA" id="ARBA00009437"/>
    </source>
</evidence>
<evidence type="ECO:0000256" key="4">
    <source>
        <dbReference type="ARBA" id="ARBA00023163"/>
    </source>
</evidence>
<feature type="domain" description="HTH lysR-type" evidence="5">
    <location>
        <begin position="7"/>
        <end position="64"/>
    </location>
</feature>
<dbReference type="AlphaFoldDB" id="A0A5N3QSX0"/>
<evidence type="ECO:0000259" key="5">
    <source>
        <dbReference type="PROSITE" id="PS50931"/>
    </source>
</evidence>
<dbReference type="Gene3D" id="3.40.190.10">
    <property type="entry name" value="Periplasmic binding protein-like II"/>
    <property type="match status" value="2"/>
</dbReference>
<gene>
    <name evidence="6" type="ORF">F2P58_22210</name>
</gene>
<evidence type="ECO:0000256" key="3">
    <source>
        <dbReference type="ARBA" id="ARBA00023125"/>
    </source>
</evidence>
<dbReference type="Pfam" id="PF03466">
    <property type="entry name" value="LysR_substrate"/>
    <property type="match status" value="1"/>
</dbReference>
<evidence type="ECO:0000313" key="7">
    <source>
        <dbReference type="Proteomes" id="UP000326789"/>
    </source>
</evidence>
<dbReference type="InterPro" id="IPR036390">
    <property type="entry name" value="WH_DNA-bd_sf"/>
</dbReference>
<dbReference type="PRINTS" id="PR00039">
    <property type="entry name" value="HTHLYSR"/>
</dbReference>
<dbReference type="PANTHER" id="PTHR30346:SF0">
    <property type="entry name" value="HCA OPERON TRANSCRIPTIONAL ACTIVATOR HCAR"/>
    <property type="match status" value="1"/>
</dbReference>
<dbReference type="InterPro" id="IPR000847">
    <property type="entry name" value="LysR_HTH_N"/>
</dbReference>
<keyword evidence="3" id="KW-0238">DNA-binding</keyword>
<evidence type="ECO:0000256" key="2">
    <source>
        <dbReference type="ARBA" id="ARBA00023015"/>
    </source>
</evidence>
<evidence type="ECO:0000313" key="6">
    <source>
        <dbReference type="EMBL" id="KAB0285248.1"/>
    </source>
</evidence>
<proteinExistence type="inferred from homology"/>
<dbReference type="GO" id="GO:0003700">
    <property type="term" value="F:DNA-binding transcription factor activity"/>
    <property type="evidence" value="ECO:0007669"/>
    <property type="project" value="InterPro"/>
</dbReference>
<name>A0A5N3QSX0_9VIBR</name>
<dbReference type="SUPFAM" id="SSF53850">
    <property type="entry name" value="Periplasmic binding protein-like II"/>
    <property type="match status" value="1"/>
</dbReference>
<dbReference type="GO" id="GO:0003677">
    <property type="term" value="F:DNA binding"/>
    <property type="evidence" value="ECO:0007669"/>
    <property type="project" value="UniProtKB-KW"/>
</dbReference>
<dbReference type="Proteomes" id="UP000326789">
    <property type="component" value="Unassembled WGS sequence"/>
</dbReference>
<sequence>MSTINFRLMKQLWMFLAVAEEEHFGRAAKRLGMSQPPLTEQIKVLENSLKIKLFERSRRGTKLTPAGKAIYPEVQKFVDHMASLEKVVFEVANGQSDFLHIGAVSTAMLDIVPSMLDFIKQDFPDATPFVKEIDSVEATGDLLSGKLDMAFIRWQGEVNEGISIRPLVEDSLAVALPKEHPLAHKTKISVSELSNQALIATSRSISPAYFDLITSSCNAHGFSPRILHEVRSITAQIAYVSCGQGVSIVPFSASKLAPENVTLVPLEESIVLTTVAVAWNTHSPNTLVKAAVDWLAGHSTLTDSVNVSLS</sequence>
<dbReference type="Pfam" id="PF00126">
    <property type="entry name" value="HTH_1"/>
    <property type="match status" value="1"/>
</dbReference>
<protein>
    <submittedName>
        <fullName evidence="6">LysR family transcriptional regulator</fullName>
    </submittedName>
</protein>